<feature type="domain" description="O-methyltransferase C-terminal" evidence="5">
    <location>
        <begin position="124"/>
        <end position="321"/>
    </location>
</feature>
<evidence type="ECO:0000313" key="10">
    <source>
        <dbReference type="Proteomes" id="UP000048841"/>
    </source>
</evidence>
<dbReference type="Proteomes" id="UP000041601">
    <property type="component" value="Unassembled WGS sequence"/>
</dbReference>
<evidence type="ECO:0000256" key="2">
    <source>
        <dbReference type="ARBA" id="ARBA00022679"/>
    </source>
</evidence>
<dbReference type="InterPro" id="IPR036390">
    <property type="entry name" value="WH_DNA-bd_sf"/>
</dbReference>
<feature type="domain" description="O-methyltransferase dimerisation" evidence="6">
    <location>
        <begin position="20"/>
        <end position="96"/>
    </location>
</feature>
<dbReference type="InterPro" id="IPR012967">
    <property type="entry name" value="COMT_dimerisation"/>
</dbReference>
<dbReference type="InterPro" id="IPR029063">
    <property type="entry name" value="SAM-dependent_MTases_sf"/>
</dbReference>
<dbReference type="PANTHER" id="PTHR43712">
    <property type="entry name" value="PUTATIVE (AFU_ORTHOLOGUE AFUA_4G14580)-RELATED"/>
    <property type="match status" value="1"/>
</dbReference>
<evidence type="ECO:0000259" key="5">
    <source>
        <dbReference type="Pfam" id="PF00891"/>
    </source>
</evidence>
<keyword evidence="1 7" id="KW-0489">Methyltransferase</keyword>
<organism evidence="7 10">
    <name type="scientific">Yersinia enterocolitica</name>
    <dbReference type="NCBI Taxonomy" id="630"/>
    <lineage>
        <taxon>Bacteria</taxon>
        <taxon>Pseudomonadati</taxon>
        <taxon>Pseudomonadota</taxon>
        <taxon>Gammaproteobacteria</taxon>
        <taxon>Enterobacterales</taxon>
        <taxon>Yersiniaceae</taxon>
        <taxon>Yersinia</taxon>
    </lineage>
</organism>
<dbReference type="InterPro" id="IPR001077">
    <property type="entry name" value="COMT_C"/>
</dbReference>
<proteinExistence type="predicted"/>
<keyword evidence="9" id="KW-1185">Reference proteome</keyword>
<dbReference type="SUPFAM" id="SSF53335">
    <property type="entry name" value="S-adenosyl-L-methionine-dependent methyltransferases"/>
    <property type="match status" value="1"/>
</dbReference>
<dbReference type="GO" id="GO:0046983">
    <property type="term" value="F:protein dimerization activity"/>
    <property type="evidence" value="ECO:0007669"/>
    <property type="project" value="InterPro"/>
</dbReference>
<dbReference type="KEGG" id="yet:CH48_2383"/>
<dbReference type="Gene3D" id="1.10.10.10">
    <property type="entry name" value="Winged helix-like DNA-binding domain superfamily/Winged helix DNA-binding domain"/>
    <property type="match status" value="1"/>
</dbReference>
<name>A0A0E1NBC2_YEREN</name>
<dbReference type="PATRIC" id="fig|630.129.peg.718"/>
<protein>
    <submittedName>
        <fullName evidence="7">Hydroxyneurosporene-O-methyltransferase</fullName>
    </submittedName>
</protein>
<dbReference type="Gene3D" id="3.40.50.150">
    <property type="entry name" value="Vaccinia Virus protein VP39"/>
    <property type="match status" value="1"/>
</dbReference>
<dbReference type="GO" id="GO:0008171">
    <property type="term" value="F:O-methyltransferase activity"/>
    <property type="evidence" value="ECO:0007669"/>
    <property type="project" value="InterPro"/>
</dbReference>
<keyword evidence="3" id="KW-0949">S-adenosyl-L-methionine</keyword>
<evidence type="ECO:0000313" key="8">
    <source>
        <dbReference type="EMBL" id="CNE01417.1"/>
    </source>
</evidence>
<dbReference type="Pfam" id="PF08100">
    <property type="entry name" value="Dimerisation"/>
    <property type="match status" value="1"/>
</dbReference>
<dbReference type="AlphaFoldDB" id="A0A0E1NBC2"/>
<evidence type="ECO:0000259" key="6">
    <source>
        <dbReference type="Pfam" id="PF08100"/>
    </source>
</evidence>
<dbReference type="PROSITE" id="PS51683">
    <property type="entry name" value="SAM_OMT_II"/>
    <property type="match status" value="1"/>
</dbReference>
<gene>
    <name evidence="7" type="primary">tcmN_1</name>
    <name evidence="8" type="synonym">tcmN_2</name>
    <name evidence="7" type="ORF">ERS137941_00502</name>
    <name evidence="8" type="ORF">ERS137959_02788</name>
</gene>
<dbReference type="EMBL" id="CPXJ01000034">
    <property type="protein sequence ID" value="CNE01417.1"/>
    <property type="molecule type" value="Genomic_DNA"/>
</dbReference>
<evidence type="ECO:0000313" key="7">
    <source>
        <dbReference type="EMBL" id="CFQ53163.1"/>
    </source>
</evidence>
<dbReference type="PIRSF" id="PIRSF005739">
    <property type="entry name" value="O-mtase"/>
    <property type="match status" value="1"/>
</dbReference>
<dbReference type="SUPFAM" id="SSF46785">
    <property type="entry name" value="Winged helix' DNA-binding domain"/>
    <property type="match status" value="1"/>
</dbReference>
<reference evidence="8 9" key="2">
    <citation type="submission" date="2015-03" db="EMBL/GenBank/DDBJ databases">
        <authorList>
            <consortium name="Pathogen Informatics"/>
            <person name="Murphy D."/>
        </authorList>
    </citation>
    <scope>NUCLEOTIDE SEQUENCE [LARGE SCALE GENOMIC DNA]</scope>
    <source>
        <strain evidence="8 9">IP05342</strain>
    </source>
</reference>
<dbReference type="PANTHER" id="PTHR43712:SF2">
    <property type="entry name" value="O-METHYLTRANSFERASE CICE"/>
    <property type="match status" value="1"/>
</dbReference>
<keyword evidence="2 7" id="KW-0808">Transferase</keyword>
<dbReference type="GO" id="GO:0032259">
    <property type="term" value="P:methylation"/>
    <property type="evidence" value="ECO:0007669"/>
    <property type="project" value="UniProtKB-KW"/>
</dbReference>
<dbReference type="InterPro" id="IPR036388">
    <property type="entry name" value="WH-like_DNA-bd_sf"/>
</dbReference>
<dbReference type="InterPro" id="IPR016461">
    <property type="entry name" value="COMT-like"/>
</dbReference>
<evidence type="ECO:0000256" key="3">
    <source>
        <dbReference type="ARBA" id="ARBA00022691"/>
    </source>
</evidence>
<dbReference type="Proteomes" id="UP000048841">
    <property type="component" value="Unassembled WGS sequence"/>
</dbReference>
<evidence type="ECO:0000256" key="1">
    <source>
        <dbReference type="ARBA" id="ARBA00022603"/>
    </source>
</evidence>
<evidence type="ECO:0000313" key="9">
    <source>
        <dbReference type="Proteomes" id="UP000041601"/>
    </source>
</evidence>
<sequence>MEMNKILTPENEKNAFYLLEQVAGFSYQASLRAVAALGIADNLLDGPKTAKELADKIGVEALPLHRVLRLLTTRNIFKEIAGQRFELTPAAEFLCQSSPQSLREAVLMITDETFWLPLSLVADSVRGHCAFNQVFGTSFFEYWSKPENQASDYDFHSGMSSLSAVENPGLVCSYNFPENITVADIAGGIGGLLLRVLQANSSLHGILFDQEPVLVKNCLSELGDDSRWRLQSGNFFASCPVADIYLLKNIIHDWPDEKAVVILQNCRKAMRPNGKVLIIDALIQEDNQPHYGKSMDIMMLACLDGGRERTETELQGLLADADLRINRIIGTDGFLSIVEAVSR</sequence>
<feature type="active site" description="Proton acceptor" evidence="4">
    <location>
        <position position="252"/>
    </location>
</feature>
<reference evidence="7 10" key="1">
    <citation type="submission" date="2015-03" db="EMBL/GenBank/DDBJ databases">
        <authorList>
            <person name="Murphy D."/>
        </authorList>
    </citation>
    <scope>NUCLEOTIDE SEQUENCE [LARGE SCALE GENOMIC DNA]</scope>
    <source>
        <strain evidence="7 10">IP26249</strain>
    </source>
</reference>
<accession>A0A0E1NBC2</accession>
<evidence type="ECO:0000256" key="4">
    <source>
        <dbReference type="PIRSR" id="PIRSR005739-1"/>
    </source>
</evidence>
<dbReference type="EMBL" id="CGBR01000002">
    <property type="protein sequence ID" value="CFQ53163.1"/>
    <property type="molecule type" value="Genomic_DNA"/>
</dbReference>
<dbReference type="RefSeq" id="WP_013650373.1">
    <property type="nucleotide sequence ID" value="NZ_CGBR01000002.1"/>
</dbReference>
<dbReference type="Pfam" id="PF00891">
    <property type="entry name" value="Methyltransf_2"/>
    <property type="match status" value="1"/>
</dbReference>